<proteinExistence type="inferred from homology"/>
<feature type="active site" description="Proton donor/acceptor" evidence="2">
    <location>
        <position position="227"/>
    </location>
</feature>
<comment type="similarity">
    <text evidence="1">Belongs to the SMP-30/CGR1 family.</text>
</comment>
<evidence type="ECO:0000313" key="5">
    <source>
        <dbReference type="EMBL" id="NDL58832.1"/>
    </source>
</evidence>
<dbReference type="GO" id="GO:0019853">
    <property type="term" value="P:L-ascorbic acid biosynthetic process"/>
    <property type="evidence" value="ECO:0007669"/>
    <property type="project" value="TreeGrafter"/>
</dbReference>
<dbReference type="GO" id="GO:0004341">
    <property type="term" value="F:gluconolactonase activity"/>
    <property type="evidence" value="ECO:0007669"/>
    <property type="project" value="TreeGrafter"/>
</dbReference>
<feature type="binding site" evidence="3">
    <location>
        <position position="131"/>
    </location>
    <ligand>
        <name>substrate</name>
    </ligand>
</feature>
<keyword evidence="6" id="KW-1185">Reference proteome</keyword>
<dbReference type="AlphaFoldDB" id="A0A7K3M7C9"/>
<dbReference type="Pfam" id="PF08450">
    <property type="entry name" value="SGL"/>
    <property type="match status" value="1"/>
</dbReference>
<dbReference type="EMBL" id="WLZY01000006">
    <property type="protein sequence ID" value="NDL58832.1"/>
    <property type="molecule type" value="Genomic_DNA"/>
</dbReference>
<feature type="domain" description="SMP-30/Gluconolactonase/LRE-like region" evidence="4">
    <location>
        <begin position="44"/>
        <end position="286"/>
    </location>
</feature>
<dbReference type="InterPro" id="IPR013658">
    <property type="entry name" value="SGL"/>
</dbReference>
<gene>
    <name evidence="5" type="ORF">F7O44_17310</name>
</gene>
<feature type="binding site" evidence="3">
    <location>
        <position position="149"/>
    </location>
    <ligand>
        <name>substrate</name>
    </ligand>
</feature>
<dbReference type="InterPro" id="IPR011042">
    <property type="entry name" value="6-blade_b-propeller_TolB-like"/>
</dbReference>
<evidence type="ECO:0000259" key="4">
    <source>
        <dbReference type="Pfam" id="PF08450"/>
    </source>
</evidence>
<dbReference type="Proteomes" id="UP000460435">
    <property type="component" value="Unassembled WGS sequence"/>
</dbReference>
<evidence type="ECO:0000256" key="1">
    <source>
        <dbReference type="ARBA" id="ARBA00008853"/>
    </source>
</evidence>
<reference evidence="5 6" key="1">
    <citation type="submission" date="2019-11" db="EMBL/GenBank/DDBJ databases">
        <authorList>
            <person name="Li X.-J."/>
            <person name="Feng X.-M."/>
        </authorList>
    </citation>
    <scope>NUCLEOTIDE SEQUENCE [LARGE SCALE GENOMIC DNA]</scope>
    <source>
        <strain evidence="5 6">XMNu-373</strain>
    </source>
</reference>
<keyword evidence="3" id="KW-0479">Metal-binding</keyword>
<keyword evidence="3" id="KW-0862">Zinc</keyword>
<dbReference type="SUPFAM" id="SSF63829">
    <property type="entry name" value="Calcium-dependent phosphotriesterase"/>
    <property type="match status" value="1"/>
</dbReference>
<feature type="binding site" evidence="3">
    <location>
        <position position="177"/>
    </location>
    <ligand>
        <name>a divalent metal cation</name>
        <dbReference type="ChEBI" id="CHEBI:60240"/>
    </ligand>
</feature>
<name>A0A7K3M7C9_9ACTN</name>
<accession>A0A7K3M7C9</accession>
<evidence type="ECO:0000256" key="2">
    <source>
        <dbReference type="PIRSR" id="PIRSR605511-1"/>
    </source>
</evidence>
<dbReference type="GO" id="GO:0005509">
    <property type="term" value="F:calcium ion binding"/>
    <property type="evidence" value="ECO:0007669"/>
    <property type="project" value="TreeGrafter"/>
</dbReference>
<evidence type="ECO:0000313" key="6">
    <source>
        <dbReference type="Proteomes" id="UP000460435"/>
    </source>
</evidence>
<feature type="binding site" evidence="3">
    <location>
        <position position="227"/>
    </location>
    <ligand>
        <name>a divalent metal cation</name>
        <dbReference type="ChEBI" id="CHEBI:60240"/>
    </ligand>
</feature>
<comment type="caution">
    <text evidence="5">The sequence shown here is derived from an EMBL/GenBank/DDBJ whole genome shotgun (WGS) entry which is preliminary data.</text>
</comment>
<organism evidence="5 6">
    <name type="scientific">Phytoactinopolyspora mesophila</name>
    <dbReference type="NCBI Taxonomy" id="2650750"/>
    <lineage>
        <taxon>Bacteria</taxon>
        <taxon>Bacillati</taxon>
        <taxon>Actinomycetota</taxon>
        <taxon>Actinomycetes</taxon>
        <taxon>Jiangellales</taxon>
        <taxon>Jiangellaceae</taxon>
        <taxon>Phytoactinopolyspora</taxon>
    </lineage>
</organism>
<dbReference type="PANTHER" id="PTHR10907:SF47">
    <property type="entry name" value="REGUCALCIN"/>
    <property type="match status" value="1"/>
</dbReference>
<evidence type="ECO:0000256" key="3">
    <source>
        <dbReference type="PIRSR" id="PIRSR605511-2"/>
    </source>
</evidence>
<protein>
    <recommendedName>
        <fullName evidence="4">SMP-30/Gluconolactonase/LRE-like region domain-containing protein</fullName>
    </recommendedName>
</protein>
<dbReference type="PRINTS" id="PR01790">
    <property type="entry name" value="SMP30FAMILY"/>
</dbReference>
<dbReference type="InterPro" id="IPR005511">
    <property type="entry name" value="SMP-30"/>
</dbReference>
<sequence length="326" mass="35693">MKDTLHLINESLITSDDTATVYSKDVHGVHAELVAERDGPRTVLGESPRWDGDTWWWVDATDGVWCRRPGGPAVAVWQTGERTSLVHPERSGGVVVARGTDLYLLRQGADGEWRPLGPWCELPLEDGWLVNDGVADSHGRLWIGAIAPDRAPLAGVLLRIEPDGVVHEAADGFTLTNGMAWGPGEKRLYHVDTGERTIWAHEVDSRSGRVLDREPFLDFARDDGLPDGIAMDTDGGIWVAMYSSGQIRRYDAMAMLDVVIDLDTPQCTSVEFGGPDGRDLLITTAREGYDESRSAREPLAGRLFQARTRHAGLGKAKAAVETGTFK</sequence>
<comment type="cofactor">
    <cofactor evidence="3">
        <name>Zn(2+)</name>
        <dbReference type="ChEBI" id="CHEBI:29105"/>
    </cofactor>
    <text evidence="3">Binds 1 divalent metal cation per subunit.</text>
</comment>
<dbReference type="Gene3D" id="2.120.10.30">
    <property type="entry name" value="TolB, C-terminal domain"/>
    <property type="match status" value="1"/>
</dbReference>
<feature type="binding site" evidence="3">
    <location>
        <position position="46"/>
    </location>
    <ligand>
        <name>a divalent metal cation</name>
        <dbReference type="ChEBI" id="CHEBI:60240"/>
    </ligand>
</feature>
<dbReference type="PANTHER" id="PTHR10907">
    <property type="entry name" value="REGUCALCIN"/>
    <property type="match status" value="1"/>
</dbReference>